<comment type="caution">
    <text evidence="2">The sequence shown here is derived from an EMBL/GenBank/DDBJ whole genome shotgun (WGS) entry which is preliminary data.</text>
</comment>
<reference evidence="2" key="1">
    <citation type="journal article" date="2022" name="Int. J. Mol. Sci.">
        <title>Draft Genome of Tanacetum Coccineum: Genomic Comparison of Closely Related Tanacetum-Family Plants.</title>
        <authorList>
            <person name="Yamashiro T."/>
            <person name="Shiraishi A."/>
            <person name="Nakayama K."/>
            <person name="Satake H."/>
        </authorList>
    </citation>
    <scope>NUCLEOTIDE SEQUENCE</scope>
</reference>
<keyword evidence="3" id="KW-1185">Reference proteome</keyword>
<reference evidence="2" key="2">
    <citation type="submission" date="2022-01" db="EMBL/GenBank/DDBJ databases">
        <authorList>
            <person name="Yamashiro T."/>
            <person name="Shiraishi A."/>
            <person name="Satake H."/>
            <person name="Nakayama K."/>
        </authorList>
    </citation>
    <scope>NUCLEOTIDE SEQUENCE</scope>
</reference>
<dbReference type="Proteomes" id="UP001151760">
    <property type="component" value="Unassembled WGS sequence"/>
</dbReference>
<gene>
    <name evidence="2" type="ORF">Tco_0874391</name>
</gene>
<evidence type="ECO:0000313" key="2">
    <source>
        <dbReference type="EMBL" id="GJT15685.1"/>
    </source>
</evidence>
<name>A0ABQ5BLG7_9ASTR</name>
<feature type="domain" description="Retroviral polymerase SH3-like" evidence="1">
    <location>
        <begin position="144"/>
        <end position="193"/>
    </location>
</feature>
<evidence type="ECO:0000259" key="1">
    <source>
        <dbReference type="Pfam" id="PF25597"/>
    </source>
</evidence>
<sequence>MKRSHQQMIGLDEYAIRKKIIESKTTKLNTDTSKYKTSETVGKTNEVNIEKPMSVHELVVPKPKINRDKVIIEDWYSDDVSEVNTALELLHMDIFGPVLVEIINKKKVLVIKPQNKTPYELLIGKPPSISFMRQFGCPLTILNTLDRLSKFDGKSDEGYLLGYSTSSNAFRVYNKRTKRLEENMHIDFLEDQPNVARSGPDWMFDLDFLTHTMNYILVSIEISLM</sequence>
<evidence type="ECO:0000313" key="3">
    <source>
        <dbReference type="Proteomes" id="UP001151760"/>
    </source>
</evidence>
<dbReference type="Pfam" id="PF25597">
    <property type="entry name" value="SH3_retrovirus"/>
    <property type="match status" value="1"/>
</dbReference>
<accession>A0ABQ5BLG7</accession>
<dbReference type="EMBL" id="BQNB010013416">
    <property type="protein sequence ID" value="GJT15685.1"/>
    <property type="molecule type" value="Genomic_DNA"/>
</dbReference>
<organism evidence="2 3">
    <name type="scientific">Tanacetum coccineum</name>
    <dbReference type="NCBI Taxonomy" id="301880"/>
    <lineage>
        <taxon>Eukaryota</taxon>
        <taxon>Viridiplantae</taxon>
        <taxon>Streptophyta</taxon>
        <taxon>Embryophyta</taxon>
        <taxon>Tracheophyta</taxon>
        <taxon>Spermatophyta</taxon>
        <taxon>Magnoliopsida</taxon>
        <taxon>eudicotyledons</taxon>
        <taxon>Gunneridae</taxon>
        <taxon>Pentapetalae</taxon>
        <taxon>asterids</taxon>
        <taxon>campanulids</taxon>
        <taxon>Asterales</taxon>
        <taxon>Asteraceae</taxon>
        <taxon>Asteroideae</taxon>
        <taxon>Anthemideae</taxon>
        <taxon>Anthemidinae</taxon>
        <taxon>Tanacetum</taxon>
    </lineage>
</organism>
<protein>
    <submittedName>
        <fullName evidence="2">Ribonuclease H-like domain-containing protein</fullName>
    </submittedName>
</protein>
<dbReference type="InterPro" id="IPR057670">
    <property type="entry name" value="SH3_retrovirus"/>
</dbReference>
<proteinExistence type="predicted"/>